<evidence type="ECO:0000313" key="3">
    <source>
        <dbReference type="Proteomes" id="UP000053144"/>
    </source>
</evidence>
<gene>
    <name evidence="2" type="ORF">LR48_Vigan11g056200</name>
</gene>
<accession>A0A0L9VS14</accession>
<sequence length="206" mass="24373">MEMQIGHMIQKLDDVVVNTEVNPRKECQAIITGSDKTLDEKKIERKEKEGLNEKDKDVVEKEREVVEREERKKICVKIEKVSRKRKEKKRVREKKKRMRGKKKESYENPRPHSKKYHRKEKDFERFMEIFKKLDIKVPMMETLQQVPGMASSSGKRFKTIIVWREEQAQASRAGVVQAPAMEEEDEDANFEDAEEGEERDSDDSMS</sequence>
<organism evidence="2 3">
    <name type="scientific">Phaseolus angularis</name>
    <name type="common">Azuki bean</name>
    <name type="synonym">Vigna angularis</name>
    <dbReference type="NCBI Taxonomy" id="3914"/>
    <lineage>
        <taxon>Eukaryota</taxon>
        <taxon>Viridiplantae</taxon>
        <taxon>Streptophyta</taxon>
        <taxon>Embryophyta</taxon>
        <taxon>Tracheophyta</taxon>
        <taxon>Spermatophyta</taxon>
        <taxon>Magnoliopsida</taxon>
        <taxon>eudicotyledons</taxon>
        <taxon>Gunneridae</taxon>
        <taxon>Pentapetalae</taxon>
        <taxon>rosids</taxon>
        <taxon>fabids</taxon>
        <taxon>Fabales</taxon>
        <taxon>Fabaceae</taxon>
        <taxon>Papilionoideae</taxon>
        <taxon>50 kb inversion clade</taxon>
        <taxon>NPAAA clade</taxon>
        <taxon>indigoferoid/millettioid clade</taxon>
        <taxon>Phaseoleae</taxon>
        <taxon>Vigna</taxon>
    </lineage>
</organism>
<feature type="compositionally biased region" description="Basic residues" evidence="1">
    <location>
        <begin position="82"/>
        <end position="102"/>
    </location>
</feature>
<dbReference type="EMBL" id="CM003381">
    <property type="protein sequence ID" value="KOM57529.1"/>
    <property type="molecule type" value="Genomic_DNA"/>
</dbReference>
<feature type="region of interest" description="Disordered" evidence="1">
    <location>
        <begin position="82"/>
        <end position="120"/>
    </location>
</feature>
<proteinExistence type="predicted"/>
<dbReference type="AlphaFoldDB" id="A0A0L9VS14"/>
<reference evidence="3" key="1">
    <citation type="journal article" date="2015" name="Proc. Natl. Acad. Sci. U.S.A.">
        <title>Genome sequencing of adzuki bean (Vigna angularis) provides insight into high starch and low fat accumulation and domestication.</title>
        <authorList>
            <person name="Yang K."/>
            <person name="Tian Z."/>
            <person name="Chen C."/>
            <person name="Luo L."/>
            <person name="Zhao B."/>
            <person name="Wang Z."/>
            <person name="Yu L."/>
            <person name="Li Y."/>
            <person name="Sun Y."/>
            <person name="Li W."/>
            <person name="Chen Y."/>
            <person name="Li Y."/>
            <person name="Zhang Y."/>
            <person name="Ai D."/>
            <person name="Zhao J."/>
            <person name="Shang C."/>
            <person name="Ma Y."/>
            <person name="Wu B."/>
            <person name="Wang M."/>
            <person name="Gao L."/>
            <person name="Sun D."/>
            <person name="Zhang P."/>
            <person name="Guo F."/>
            <person name="Wang W."/>
            <person name="Li Y."/>
            <person name="Wang J."/>
            <person name="Varshney R.K."/>
            <person name="Wang J."/>
            <person name="Ling H.Q."/>
            <person name="Wan P."/>
        </authorList>
    </citation>
    <scope>NUCLEOTIDE SEQUENCE</scope>
    <source>
        <strain evidence="3">cv. Jingnong 6</strain>
    </source>
</reference>
<protein>
    <submittedName>
        <fullName evidence="2">Uncharacterized protein</fullName>
    </submittedName>
</protein>
<dbReference type="Gramene" id="KOM57529">
    <property type="protein sequence ID" value="KOM57529"/>
    <property type="gene ID" value="LR48_Vigan11g056200"/>
</dbReference>
<feature type="region of interest" description="Disordered" evidence="1">
    <location>
        <begin position="171"/>
        <end position="206"/>
    </location>
</feature>
<dbReference type="Proteomes" id="UP000053144">
    <property type="component" value="Chromosome 11"/>
</dbReference>
<evidence type="ECO:0000313" key="2">
    <source>
        <dbReference type="EMBL" id="KOM57529.1"/>
    </source>
</evidence>
<feature type="compositionally biased region" description="Acidic residues" evidence="1">
    <location>
        <begin position="181"/>
        <end position="206"/>
    </location>
</feature>
<evidence type="ECO:0000256" key="1">
    <source>
        <dbReference type="SAM" id="MobiDB-lite"/>
    </source>
</evidence>
<name>A0A0L9VS14_PHAAN</name>